<protein>
    <submittedName>
        <fullName evidence="1">Uncharacterized protein</fullName>
    </submittedName>
</protein>
<reference evidence="1 2" key="1">
    <citation type="submission" date="2020-08" db="EMBL/GenBank/DDBJ databases">
        <title>Bridging the membrane lipid divide: bacteria of the FCB group superphylum have the potential to synthesize archaeal ether lipids.</title>
        <authorList>
            <person name="Villanueva L."/>
            <person name="Von Meijenfeldt F.A.B."/>
            <person name="Westbye A.B."/>
            <person name="Yadav S."/>
            <person name="Hopmans E.C."/>
            <person name="Dutilh B.E."/>
            <person name="Sinninghe Damste J.S."/>
        </authorList>
    </citation>
    <scope>NUCLEOTIDE SEQUENCE [LARGE SCALE GENOMIC DNA]</scope>
    <source>
        <strain evidence="1">NIOZ-UU17</strain>
    </source>
</reference>
<dbReference type="AlphaFoldDB" id="A0A8J6TTX6"/>
<dbReference type="Proteomes" id="UP000605201">
    <property type="component" value="Unassembled WGS sequence"/>
</dbReference>
<comment type="caution">
    <text evidence="1">The sequence shown here is derived from an EMBL/GenBank/DDBJ whole genome shotgun (WGS) entry which is preliminary data.</text>
</comment>
<sequence>MPIIKTFSKESENEYFILEGEYKRFVMRVLNGDSKQDVVLMKDRGIFLTVNNGNLLALDKHSFPIRKQSPFICTATYMDGDGNDGFYVTLAEETQFMGETDFRLRSLVLTYKKGAFSPPADGLAYYLRVIQDRTWQNVIIGQEKGSYDQYDGQCFLINKERREL</sequence>
<evidence type="ECO:0000313" key="2">
    <source>
        <dbReference type="Proteomes" id="UP000605201"/>
    </source>
</evidence>
<proteinExistence type="predicted"/>
<dbReference type="EMBL" id="JACNIG010000245">
    <property type="protein sequence ID" value="MBC8432742.1"/>
    <property type="molecule type" value="Genomic_DNA"/>
</dbReference>
<name>A0A8J6TTX6_9BACT</name>
<gene>
    <name evidence="1" type="ORF">H8D96_12590</name>
</gene>
<organism evidence="1 2">
    <name type="scientific">Candidatus Desulfatibia vada</name>
    <dbReference type="NCBI Taxonomy" id="2841696"/>
    <lineage>
        <taxon>Bacteria</taxon>
        <taxon>Pseudomonadati</taxon>
        <taxon>Thermodesulfobacteriota</taxon>
        <taxon>Desulfobacteria</taxon>
        <taxon>Desulfobacterales</taxon>
        <taxon>Desulfobacterales incertae sedis</taxon>
        <taxon>Candidatus Desulfatibia</taxon>
    </lineage>
</organism>
<accession>A0A8J6TTX6</accession>
<evidence type="ECO:0000313" key="1">
    <source>
        <dbReference type="EMBL" id="MBC8432742.1"/>
    </source>
</evidence>